<protein>
    <submittedName>
        <fullName evidence="1">Uncharacterized protein</fullName>
    </submittedName>
</protein>
<evidence type="ECO:0000313" key="1">
    <source>
        <dbReference type="EMBL" id="MBB4043878.1"/>
    </source>
</evidence>
<dbReference type="Proteomes" id="UP000560658">
    <property type="component" value="Unassembled WGS sequence"/>
</dbReference>
<sequence>MKEVTMYQCGFCGKTFNDLLLGLSHEEECFMNPKAKGCCTCDCYGTIGSENGIVRCKNGIHIGNNRRMWPGLQNFFPEYKRGCPLWKRKSEE</sequence>
<gene>
    <name evidence="1" type="ORF">GGR06_001664</name>
</gene>
<name>A0A840D0G3_9BACE</name>
<dbReference type="EMBL" id="JACIER010000005">
    <property type="protein sequence ID" value="MBB4043878.1"/>
    <property type="molecule type" value="Genomic_DNA"/>
</dbReference>
<evidence type="ECO:0000313" key="2">
    <source>
        <dbReference type="Proteomes" id="UP000560658"/>
    </source>
</evidence>
<proteinExistence type="predicted"/>
<keyword evidence="2" id="KW-1185">Reference proteome</keyword>
<accession>A0A840D0G3</accession>
<dbReference type="AlphaFoldDB" id="A0A840D0G3"/>
<comment type="caution">
    <text evidence="1">The sequence shown here is derived from an EMBL/GenBank/DDBJ whole genome shotgun (WGS) entry which is preliminary data.</text>
</comment>
<reference evidence="1" key="1">
    <citation type="submission" date="2020-08" db="EMBL/GenBank/DDBJ databases">
        <title>Genomic Encyclopedia of Type Strains, Phase IV (KMG-IV): sequencing the most valuable type-strain genomes for metagenomic binning, comparative biology and taxonomic classification.</title>
        <authorList>
            <person name="Goeker M."/>
        </authorList>
    </citation>
    <scope>NUCLEOTIDE SEQUENCE [LARGE SCALE GENOMIC DNA]</scope>
    <source>
        <strain evidence="1">DSM 105720</strain>
    </source>
</reference>
<organism evidence="1 2">
    <name type="scientific">Bacteroides reticulotermitis</name>
    <dbReference type="NCBI Taxonomy" id="1133319"/>
    <lineage>
        <taxon>Bacteria</taxon>
        <taxon>Pseudomonadati</taxon>
        <taxon>Bacteroidota</taxon>
        <taxon>Bacteroidia</taxon>
        <taxon>Bacteroidales</taxon>
        <taxon>Bacteroidaceae</taxon>
        <taxon>Bacteroides</taxon>
    </lineage>
</organism>